<dbReference type="InterPro" id="IPR052050">
    <property type="entry name" value="SecEffector_AnkRepeat"/>
</dbReference>
<feature type="compositionally biased region" description="Basic and acidic residues" evidence="1">
    <location>
        <begin position="36"/>
        <end position="45"/>
    </location>
</feature>
<evidence type="ECO:0000313" key="2">
    <source>
        <dbReference type="EMBL" id="KAL2912258.1"/>
    </source>
</evidence>
<evidence type="ECO:0008006" key="4">
    <source>
        <dbReference type="Google" id="ProtNLM"/>
    </source>
</evidence>
<comment type="caution">
    <text evidence="2">The sequence shown here is derived from an EMBL/GenBank/DDBJ whole genome shotgun (WGS) entry which is preliminary data.</text>
</comment>
<reference evidence="2 3" key="1">
    <citation type="submission" date="2023-09" db="EMBL/GenBank/DDBJ databases">
        <title>Pangenome analysis of Batrachochytrium dendrobatidis and related Chytrids.</title>
        <authorList>
            <person name="Yacoub M.N."/>
            <person name="Stajich J.E."/>
            <person name="James T.Y."/>
        </authorList>
    </citation>
    <scope>NUCLEOTIDE SEQUENCE [LARGE SCALE GENOMIC DNA]</scope>
    <source>
        <strain evidence="2 3">JEL0888</strain>
    </source>
</reference>
<feature type="region of interest" description="Disordered" evidence="1">
    <location>
        <begin position="1"/>
        <end position="81"/>
    </location>
</feature>
<dbReference type="SUPFAM" id="SSF48403">
    <property type="entry name" value="Ankyrin repeat"/>
    <property type="match status" value="1"/>
</dbReference>
<keyword evidence="3" id="KW-1185">Reference proteome</keyword>
<evidence type="ECO:0000313" key="3">
    <source>
        <dbReference type="Proteomes" id="UP001527925"/>
    </source>
</evidence>
<protein>
    <recommendedName>
        <fullName evidence="4">Ankyrin repeat protein</fullName>
    </recommendedName>
</protein>
<organism evidence="2 3">
    <name type="scientific">Polyrhizophydium stewartii</name>
    <dbReference type="NCBI Taxonomy" id="2732419"/>
    <lineage>
        <taxon>Eukaryota</taxon>
        <taxon>Fungi</taxon>
        <taxon>Fungi incertae sedis</taxon>
        <taxon>Chytridiomycota</taxon>
        <taxon>Chytridiomycota incertae sedis</taxon>
        <taxon>Chytridiomycetes</taxon>
        <taxon>Rhizophydiales</taxon>
        <taxon>Rhizophydiales incertae sedis</taxon>
        <taxon>Polyrhizophydium</taxon>
    </lineage>
</organism>
<dbReference type="Gene3D" id="1.25.40.20">
    <property type="entry name" value="Ankyrin repeat-containing domain"/>
    <property type="match status" value="2"/>
</dbReference>
<dbReference type="InterPro" id="IPR002110">
    <property type="entry name" value="Ankyrin_rpt"/>
</dbReference>
<feature type="compositionally biased region" description="Low complexity" evidence="1">
    <location>
        <begin position="22"/>
        <end position="35"/>
    </location>
</feature>
<gene>
    <name evidence="2" type="ORF">HK105_208249</name>
</gene>
<sequence length="534" mass="58975">MADIRTNDAPAAALAAPPPAAQPAAAHADPAAATAQHDRLAERLDGQPAPPAVSPPLAAAPASTTSQPPPSTTSDAPRAVRFRPYATNEWDRMPAEIQNKILAHAGVLTLWVNGRINISGINLKQLKGMLRDVFELDWQGDLATLPLPKFNLDRLSDSFWRLRSRSMHARFKALDISGLNNVLDQAAILNGWTDLLDLGEPAHLAENSARCGSIEMLQHLVDKREAIILDSNHAILAVTYGHLDLLKWLHERMPDGSWMPDIMNHAAWRGHLDLVKWLHSNRREGCSTRAMDWAACDGHLHVVKWLHENRAEGCTTQAMDLAALGGHLEVVEFLHINRTEGCTTRAMNDAAGHGHADVVEFLHRNRSEASIVVAAQAAASHGQLSVIQRVHTLAPDVITPAISNLAAAGGRSRILDWMADNTSARPTAEGVTRAVKRRNLPVLHWFRQRMPEIFYAHPASKVDGQNADVVIDWFCRDDLPGDIRDVMQLAIQERQVVVVKWLLRHPVNVKWHDGDIELARKLIDNTRAPLVPHQ</sequence>
<proteinExistence type="predicted"/>
<accession>A0ABR4MYF4</accession>
<dbReference type="Pfam" id="PF12796">
    <property type="entry name" value="Ank_2"/>
    <property type="match status" value="1"/>
</dbReference>
<dbReference type="EMBL" id="JADGIZ020000072">
    <property type="protein sequence ID" value="KAL2912258.1"/>
    <property type="molecule type" value="Genomic_DNA"/>
</dbReference>
<dbReference type="PANTHER" id="PTHR46586:SF3">
    <property type="entry name" value="ANKYRIN REPEAT-CONTAINING PROTEIN"/>
    <property type="match status" value="1"/>
</dbReference>
<dbReference type="InterPro" id="IPR036770">
    <property type="entry name" value="Ankyrin_rpt-contain_sf"/>
</dbReference>
<dbReference type="PANTHER" id="PTHR46586">
    <property type="entry name" value="ANKYRIN REPEAT-CONTAINING PROTEIN"/>
    <property type="match status" value="1"/>
</dbReference>
<dbReference type="Proteomes" id="UP001527925">
    <property type="component" value="Unassembled WGS sequence"/>
</dbReference>
<evidence type="ECO:0000256" key="1">
    <source>
        <dbReference type="SAM" id="MobiDB-lite"/>
    </source>
</evidence>
<feature type="compositionally biased region" description="Low complexity" evidence="1">
    <location>
        <begin position="55"/>
        <end position="77"/>
    </location>
</feature>
<name>A0ABR4MYF4_9FUNG</name>